<feature type="domain" description="SPX" evidence="1">
    <location>
        <begin position="1"/>
        <end position="334"/>
    </location>
</feature>
<gene>
    <name evidence="2" type="ORF">NKR23_g9903</name>
</gene>
<name>A0AA38R5X8_9PEZI</name>
<sequence>MKFAHEFKEALGREGYPAHWIDSAIPYSQLKKCLKKVQQELRGLGLEPETLQQLLAAHAVSAEGDTVPVAKYNLDASGSHMLRPRLSFFVQLKDGVVVDAALSPASRAFLQKFAAARGTFPSVAQGLGVQPGTNLSDHGLNEPSSMVNAYLNKCSLASAQPGDTGGQPHRVEVPLVFDSEFFDILQNDVTGLDALQRQEQRIMKADITDLGRDISTVTRPSRFAKTDLSRWRELFELYVHAQVFFSTQEREHGPRRSGKALKQLVWFQKEINDRKLAEHFKLSASRDAYSRFLKLNATLLQNLKFQEINQTAITKILKKFDKRTSLGVSRTFPTVINSRAFIAESVAKDICAVVTQELITVVPRFEDYMCPICLSIAWLPRELKRQCPLCREGVVLEADLSNLDRDLEKFLRRYFRKETSEKQRANEIERGIELYGEAYEHSSCTVM</sequence>
<dbReference type="EMBL" id="JANBVO010000041">
    <property type="protein sequence ID" value="KAJ9134745.1"/>
    <property type="molecule type" value="Genomic_DNA"/>
</dbReference>
<keyword evidence="3" id="KW-1185">Reference proteome</keyword>
<dbReference type="PROSITE" id="PS51382">
    <property type="entry name" value="SPX"/>
    <property type="match status" value="1"/>
</dbReference>
<dbReference type="Pfam" id="PF03105">
    <property type="entry name" value="SPX"/>
    <property type="match status" value="1"/>
</dbReference>
<organism evidence="2 3">
    <name type="scientific">Pleurostoma richardsiae</name>
    <dbReference type="NCBI Taxonomy" id="41990"/>
    <lineage>
        <taxon>Eukaryota</taxon>
        <taxon>Fungi</taxon>
        <taxon>Dikarya</taxon>
        <taxon>Ascomycota</taxon>
        <taxon>Pezizomycotina</taxon>
        <taxon>Sordariomycetes</taxon>
        <taxon>Sordariomycetidae</taxon>
        <taxon>Calosphaeriales</taxon>
        <taxon>Pleurostomataceae</taxon>
        <taxon>Pleurostoma</taxon>
    </lineage>
</organism>
<proteinExistence type="predicted"/>
<evidence type="ECO:0000313" key="3">
    <source>
        <dbReference type="Proteomes" id="UP001174694"/>
    </source>
</evidence>
<dbReference type="GO" id="GO:0016036">
    <property type="term" value="P:cellular response to phosphate starvation"/>
    <property type="evidence" value="ECO:0007669"/>
    <property type="project" value="InterPro"/>
</dbReference>
<protein>
    <submittedName>
        <fullName evidence="2">Transcriptional regulator</fullName>
    </submittedName>
</protein>
<comment type="caution">
    <text evidence="2">The sequence shown here is derived from an EMBL/GenBank/DDBJ whole genome shotgun (WGS) entry which is preliminary data.</text>
</comment>
<dbReference type="AlphaFoldDB" id="A0AA38R5X8"/>
<accession>A0AA38R5X8</accession>
<dbReference type="Proteomes" id="UP001174694">
    <property type="component" value="Unassembled WGS sequence"/>
</dbReference>
<dbReference type="InterPro" id="IPR031142">
    <property type="entry name" value="SPX_prot"/>
</dbReference>
<evidence type="ECO:0000259" key="1">
    <source>
        <dbReference type="PROSITE" id="PS51382"/>
    </source>
</evidence>
<evidence type="ECO:0000313" key="2">
    <source>
        <dbReference type="EMBL" id="KAJ9134745.1"/>
    </source>
</evidence>
<dbReference type="InterPro" id="IPR004331">
    <property type="entry name" value="SPX_dom"/>
</dbReference>
<dbReference type="PANTHER" id="PTHR45978:SF7">
    <property type="entry name" value="SPX DOMAIN-CONTAINING PROTEIN 4"/>
    <property type="match status" value="1"/>
</dbReference>
<reference evidence="2" key="1">
    <citation type="submission" date="2022-07" db="EMBL/GenBank/DDBJ databases">
        <title>Fungi with potential for degradation of polypropylene.</title>
        <authorList>
            <person name="Gostincar C."/>
        </authorList>
    </citation>
    <scope>NUCLEOTIDE SEQUENCE</scope>
    <source>
        <strain evidence="2">EXF-13308</strain>
    </source>
</reference>
<dbReference type="PANTHER" id="PTHR45978">
    <property type="entry name" value="SPX DOMAIN-CONTAINING PROTEIN 3"/>
    <property type="match status" value="1"/>
</dbReference>